<dbReference type="PROSITE" id="PS50943">
    <property type="entry name" value="HTH_CROC1"/>
    <property type="match status" value="1"/>
</dbReference>
<name>A0AAJ4TJZ4_PRORE</name>
<dbReference type="SUPFAM" id="SSF47413">
    <property type="entry name" value="lambda repressor-like DNA-binding domains"/>
    <property type="match status" value="1"/>
</dbReference>
<dbReference type="SMART" id="SM00530">
    <property type="entry name" value="HTH_XRE"/>
    <property type="match status" value="1"/>
</dbReference>
<reference evidence="2" key="1">
    <citation type="submission" date="2021-06" db="EMBL/GenBank/DDBJ databases">
        <title>Emergence of genetically related NDM-1-producing Providencia rettgeri strains in Argentina.</title>
        <authorList>
            <person name="Pasteran F."/>
            <person name="Meo A."/>
            <person name="Gomez S."/>
            <person name="Derdoy L."/>
            <person name="Albronoz E."/>
            <person name="Faccone D."/>
            <person name="Guerriero L."/>
            <person name="Archuby D."/>
            <person name="Tarzia A."/>
            <person name="Lopez M."/>
            <person name="Corso A."/>
        </authorList>
    </citation>
    <scope>NUCLEOTIDE SEQUENCE</scope>
    <source>
        <strain evidence="2">PreM15628</strain>
    </source>
</reference>
<proteinExistence type="predicted"/>
<dbReference type="EMBL" id="CP076405">
    <property type="protein sequence ID" value="QWQ22662.2"/>
    <property type="molecule type" value="Genomic_DNA"/>
</dbReference>
<gene>
    <name evidence="2" type="ORF">KOF27_12500</name>
</gene>
<organism evidence="2 3">
    <name type="scientific">Providencia rettgeri</name>
    <dbReference type="NCBI Taxonomy" id="587"/>
    <lineage>
        <taxon>Bacteria</taxon>
        <taxon>Pseudomonadati</taxon>
        <taxon>Pseudomonadota</taxon>
        <taxon>Gammaproteobacteria</taxon>
        <taxon>Enterobacterales</taxon>
        <taxon>Morganellaceae</taxon>
        <taxon>Providencia</taxon>
    </lineage>
</organism>
<dbReference type="GO" id="GO:0003677">
    <property type="term" value="F:DNA binding"/>
    <property type="evidence" value="ECO:0007669"/>
    <property type="project" value="InterPro"/>
</dbReference>
<dbReference type="CDD" id="cd00093">
    <property type="entry name" value="HTH_XRE"/>
    <property type="match status" value="1"/>
</dbReference>
<dbReference type="AlphaFoldDB" id="A0AAJ4TJZ4"/>
<evidence type="ECO:0000313" key="3">
    <source>
        <dbReference type="Proteomes" id="UP000682358"/>
    </source>
</evidence>
<evidence type="ECO:0000259" key="1">
    <source>
        <dbReference type="PROSITE" id="PS50943"/>
    </source>
</evidence>
<dbReference type="Proteomes" id="UP000682358">
    <property type="component" value="Chromosome"/>
</dbReference>
<dbReference type="InterPro" id="IPR010982">
    <property type="entry name" value="Lambda_DNA-bd_dom_sf"/>
</dbReference>
<feature type="domain" description="HTH cro/C1-type" evidence="1">
    <location>
        <begin position="46"/>
        <end position="101"/>
    </location>
</feature>
<dbReference type="Pfam" id="PF01381">
    <property type="entry name" value="HTH_3"/>
    <property type="match status" value="1"/>
</dbReference>
<protein>
    <submittedName>
        <fullName evidence="2">Helix-turn-helix transcriptional regulator</fullName>
    </submittedName>
</protein>
<accession>A0AAJ4TJZ4</accession>
<dbReference type="InterPro" id="IPR001387">
    <property type="entry name" value="Cro/C1-type_HTH"/>
</dbReference>
<sequence>MINNDLISTFVIKEKKEPKEIVQENDGDINECSTELQMRQALINQLKKARLANNLTQIQIAEKMQTQKQNVSRLEKAQFDPKLGTLLKYAEAVGMRITLDFSSKPWII</sequence>
<dbReference type="Gene3D" id="1.10.260.40">
    <property type="entry name" value="lambda repressor-like DNA-binding domains"/>
    <property type="match status" value="1"/>
</dbReference>
<evidence type="ECO:0000313" key="2">
    <source>
        <dbReference type="EMBL" id="QWQ22662.2"/>
    </source>
</evidence>